<accession>A0A8J3CN52</accession>
<dbReference type="Proteomes" id="UP000614287">
    <property type="component" value="Unassembled WGS sequence"/>
</dbReference>
<dbReference type="CDD" id="cd00118">
    <property type="entry name" value="LysM"/>
    <property type="match status" value="1"/>
</dbReference>
<reference evidence="5" key="1">
    <citation type="journal article" date="2014" name="Int. J. Syst. Evol. Microbiol.">
        <title>Complete genome sequence of Corynebacterium casei LMG S-19264T (=DSM 44701T), isolated from a smear-ripened cheese.</title>
        <authorList>
            <consortium name="US DOE Joint Genome Institute (JGI-PGF)"/>
            <person name="Walter F."/>
            <person name="Albersmeier A."/>
            <person name="Kalinowski J."/>
            <person name="Ruckert C."/>
        </authorList>
    </citation>
    <scope>NUCLEOTIDE SEQUENCE</scope>
    <source>
        <strain evidence="5">KCTC 32501</strain>
    </source>
</reference>
<evidence type="ECO:0000256" key="2">
    <source>
        <dbReference type="SAM" id="MobiDB-lite"/>
    </source>
</evidence>
<evidence type="ECO:0000256" key="3">
    <source>
        <dbReference type="SAM" id="SignalP"/>
    </source>
</evidence>
<feature type="chain" id="PRO_5035231696" evidence="3">
    <location>
        <begin position="27"/>
        <end position="253"/>
    </location>
</feature>
<dbReference type="PANTHER" id="PTHR21666">
    <property type="entry name" value="PEPTIDASE-RELATED"/>
    <property type="match status" value="1"/>
</dbReference>
<dbReference type="SMART" id="SM00257">
    <property type="entry name" value="LysM"/>
    <property type="match status" value="1"/>
</dbReference>
<dbReference type="GO" id="GO:0004222">
    <property type="term" value="F:metalloendopeptidase activity"/>
    <property type="evidence" value="ECO:0007669"/>
    <property type="project" value="TreeGrafter"/>
</dbReference>
<dbReference type="GO" id="GO:0009279">
    <property type="term" value="C:cell outer membrane"/>
    <property type="evidence" value="ECO:0007669"/>
    <property type="project" value="TreeGrafter"/>
</dbReference>
<comment type="caution">
    <text evidence="5">The sequence shown here is derived from an EMBL/GenBank/DDBJ whole genome shotgun (WGS) entry which is preliminary data.</text>
</comment>
<dbReference type="Pfam" id="PF01476">
    <property type="entry name" value="LysM"/>
    <property type="match status" value="1"/>
</dbReference>
<dbReference type="InterPro" id="IPR050570">
    <property type="entry name" value="Cell_wall_metabolism_enzyme"/>
</dbReference>
<dbReference type="PANTHER" id="PTHR21666:SF263">
    <property type="entry name" value="MUREIN HYDROLASE ACTIVATOR NLPD"/>
    <property type="match status" value="1"/>
</dbReference>
<dbReference type="PROSITE" id="PS51782">
    <property type="entry name" value="LYSM"/>
    <property type="match status" value="1"/>
</dbReference>
<evidence type="ECO:0000313" key="5">
    <source>
        <dbReference type="EMBL" id="GHA70732.1"/>
    </source>
</evidence>
<dbReference type="RefSeq" id="WP_189492364.1">
    <property type="nucleotide sequence ID" value="NZ_BMZG01000004.1"/>
</dbReference>
<dbReference type="CDD" id="cd12797">
    <property type="entry name" value="M23_peptidase"/>
    <property type="match status" value="1"/>
</dbReference>
<dbReference type="InterPro" id="IPR011055">
    <property type="entry name" value="Dup_hybrid_motif"/>
</dbReference>
<dbReference type="InterPro" id="IPR018392">
    <property type="entry name" value="LysM"/>
</dbReference>
<feature type="compositionally biased region" description="Low complexity" evidence="2">
    <location>
        <begin position="97"/>
        <end position="110"/>
    </location>
</feature>
<comment type="similarity">
    <text evidence="1">Belongs to the E.coli NlpD/Haemophilus LppB family.</text>
</comment>
<evidence type="ECO:0000313" key="6">
    <source>
        <dbReference type="Proteomes" id="UP000614287"/>
    </source>
</evidence>
<feature type="signal peptide" evidence="3">
    <location>
        <begin position="1"/>
        <end position="26"/>
    </location>
</feature>
<dbReference type="PROSITE" id="PS51257">
    <property type="entry name" value="PROKAR_LIPOPROTEIN"/>
    <property type="match status" value="1"/>
</dbReference>
<dbReference type="AlphaFoldDB" id="A0A8J3CN52"/>
<dbReference type="EMBL" id="BMZG01000004">
    <property type="protein sequence ID" value="GHA70732.1"/>
    <property type="molecule type" value="Genomic_DNA"/>
</dbReference>
<evidence type="ECO:0000256" key="1">
    <source>
        <dbReference type="ARBA" id="ARBA00038420"/>
    </source>
</evidence>
<sequence>MFGFNKVFTKKLAAALLIGSISLLTACGTGGAGSGSSTSRKADANGMYRVKSGDTLVLIARANGVDYTDIMRWNNLTNPNLIEVGWRLRVRPNASVASTTNTANTSGGVARTRVNTNSDRDFGVNPNTSNNINWGWPTAGAVLVKYDGSASKGLVFDGVAGDPVFSVADGQVTYAGNSLRGYGNMVVVKHSETWSTVYANNSALQVKVGDDVRKGQTIARMGDTDAQRVQLYFETRLNAKPVDPLKVLPARVP</sequence>
<dbReference type="Gene3D" id="2.70.70.10">
    <property type="entry name" value="Glucose Permease (Domain IIA)"/>
    <property type="match status" value="1"/>
</dbReference>
<dbReference type="InterPro" id="IPR036779">
    <property type="entry name" value="LysM_dom_sf"/>
</dbReference>
<reference evidence="5" key="2">
    <citation type="submission" date="2020-09" db="EMBL/GenBank/DDBJ databases">
        <authorList>
            <person name="Sun Q."/>
            <person name="Kim S."/>
        </authorList>
    </citation>
    <scope>NUCLEOTIDE SEQUENCE</scope>
    <source>
        <strain evidence="5">KCTC 32501</strain>
    </source>
</reference>
<feature type="region of interest" description="Disordered" evidence="2">
    <location>
        <begin position="97"/>
        <end position="124"/>
    </location>
</feature>
<feature type="domain" description="LysM" evidence="4">
    <location>
        <begin position="46"/>
        <end position="90"/>
    </location>
</feature>
<proteinExistence type="inferred from homology"/>
<keyword evidence="3" id="KW-0732">Signal</keyword>
<name>A0A8J3CN52_9BURK</name>
<dbReference type="Gene3D" id="3.10.350.10">
    <property type="entry name" value="LysM domain"/>
    <property type="match status" value="1"/>
</dbReference>
<dbReference type="Pfam" id="PF01551">
    <property type="entry name" value="Peptidase_M23"/>
    <property type="match status" value="1"/>
</dbReference>
<evidence type="ECO:0000259" key="4">
    <source>
        <dbReference type="PROSITE" id="PS51782"/>
    </source>
</evidence>
<dbReference type="InterPro" id="IPR016047">
    <property type="entry name" value="M23ase_b-sheet_dom"/>
</dbReference>
<organism evidence="5 6">
    <name type="scientific">Formosimonas limnophila</name>
    <dbReference type="NCBI Taxonomy" id="1384487"/>
    <lineage>
        <taxon>Bacteria</taxon>
        <taxon>Pseudomonadati</taxon>
        <taxon>Pseudomonadota</taxon>
        <taxon>Betaproteobacteria</taxon>
        <taxon>Burkholderiales</taxon>
        <taxon>Burkholderiaceae</taxon>
        <taxon>Formosimonas</taxon>
    </lineage>
</organism>
<protein>
    <submittedName>
        <fullName evidence="5">Peptidase</fullName>
    </submittedName>
</protein>
<dbReference type="SUPFAM" id="SSF51261">
    <property type="entry name" value="Duplicated hybrid motif"/>
    <property type="match status" value="1"/>
</dbReference>
<dbReference type="GO" id="GO:0032153">
    <property type="term" value="C:cell division site"/>
    <property type="evidence" value="ECO:0007669"/>
    <property type="project" value="TreeGrafter"/>
</dbReference>
<gene>
    <name evidence="5" type="ORF">GCM10009007_09440</name>
</gene>
<keyword evidence="6" id="KW-1185">Reference proteome</keyword>